<dbReference type="Proteomes" id="UP000747542">
    <property type="component" value="Unassembled WGS sequence"/>
</dbReference>
<feature type="non-terminal residue" evidence="2">
    <location>
        <position position="1"/>
    </location>
</feature>
<accession>A0A8J5JYR4</accession>
<gene>
    <name evidence="2" type="ORF">Hamer_G020531</name>
</gene>
<dbReference type="AlphaFoldDB" id="A0A8J5JYR4"/>
<evidence type="ECO:0000313" key="2">
    <source>
        <dbReference type="EMBL" id="KAG7164084.1"/>
    </source>
</evidence>
<sequence length="202" mass="22598">GSAVLEEEEDHQLRKRFIWTLTQEPYFYGKYGGGGREEEREQVGGAAGAGSELLPEALALRNPSSMHKRLFPRWYQAYVYKNPSFNRVVAAPVGERKRFQPFHPLARFRGLALTGSSQYSPGYRAVPDIPLADDPGHRLPTAPNAPPSPKYENPVEEDEATEEDVGNQVKAGELLQFLKNIASDRGLSSHTKGFRFGISRRK</sequence>
<feature type="compositionally biased region" description="Acidic residues" evidence="1">
    <location>
        <begin position="154"/>
        <end position="165"/>
    </location>
</feature>
<evidence type="ECO:0000256" key="1">
    <source>
        <dbReference type="SAM" id="MobiDB-lite"/>
    </source>
</evidence>
<comment type="caution">
    <text evidence="2">The sequence shown here is derived from an EMBL/GenBank/DDBJ whole genome shotgun (WGS) entry which is preliminary data.</text>
</comment>
<dbReference type="EMBL" id="JAHLQT010025733">
    <property type="protein sequence ID" value="KAG7164084.1"/>
    <property type="molecule type" value="Genomic_DNA"/>
</dbReference>
<feature type="region of interest" description="Disordered" evidence="1">
    <location>
        <begin position="124"/>
        <end position="167"/>
    </location>
</feature>
<name>A0A8J5JYR4_HOMAM</name>
<proteinExistence type="predicted"/>
<organism evidence="2 3">
    <name type="scientific">Homarus americanus</name>
    <name type="common">American lobster</name>
    <dbReference type="NCBI Taxonomy" id="6706"/>
    <lineage>
        <taxon>Eukaryota</taxon>
        <taxon>Metazoa</taxon>
        <taxon>Ecdysozoa</taxon>
        <taxon>Arthropoda</taxon>
        <taxon>Crustacea</taxon>
        <taxon>Multicrustacea</taxon>
        <taxon>Malacostraca</taxon>
        <taxon>Eumalacostraca</taxon>
        <taxon>Eucarida</taxon>
        <taxon>Decapoda</taxon>
        <taxon>Pleocyemata</taxon>
        <taxon>Astacidea</taxon>
        <taxon>Nephropoidea</taxon>
        <taxon>Nephropidae</taxon>
        <taxon>Homarus</taxon>
    </lineage>
</organism>
<reference evidence="2" key="1">
    <citation type="journal article" date="2021" name="Sci. Adv.">
        <title>The American lobster genome reveals insights on longevity, neural, and immune adaptations.</title>
        <authorList>
            <person name="Polinski J.M."/>
            <person name="Zimin A.V."/>
            <person name="Clark K.F."/>
            <person name="Kohn A.B."/>
            <person name="Sadowski N."/>
            <person name="Timp W."/>
            <person name="Ptitsyn A."/>
            <person name="Khanna P."/>
            <person name="Romanova D.Y."/>
            <person name="Williams P."/>
            <person name="Greenwood S.J."/>
            <person name="Moroz L.L."/>
            <person name="Walt D.R."/>
            <person name="Bodnar A.G."/>
        </authorList>
    </citation>
    <scope>NUCLEOTIDE SEQUENCE</scope>
    <source>
        <strain evidence="2">GMGI-L3</strain>
    </source>
</reference>
<keyword evidence="3" id="KW-1185">Reference proteome</keyword>
<protein>
    <submittedName>
        <fullName evidence="2">Uncharacterized protein</fullName>
    </submittedName>
</protein>
<evidence type="ECO:0000313" key="3">
    <source>
        <dbReference type="Proteomes" id="UP000747542"/>
    </source>
</evidence>